<evidence type="ECO:0000256" key="2">
    <source>
        <dbReference type="ARBA" id="ARBA00009773"/>
    </source>
</evidence>
<organism evidence="7 8">
    <name type="scientific">Paenibacillus chartarius</name>
    <dbReference type="NCBI Taxonomy" id="747481"/>
    <lineage>
        <taxon>Bacteria</taxon>
        <taxon>Bacillati</taxon>
        <taxon>Bacillota</taxon>
        <taxon>Bacilli</taxon>
        <taxon>Bacillales</taxon>
        <taxon>Paenibacillaceae</taxon>
        <taxon>Paenibacillus</taxon>
    </lineage>
</organism>
<gene>
    <name evidence="7" type="primary">ytvI</name>
    <name evidence="7" type="ORF">ACFFK0_16575</name>
</gene>
<name>A0ABV6DN18_9BACL</name>
<feature type="transmembrane region" description="Helical" evidence="6">
    <location>
        <begin position="236"/>
        <end position="258"/>
    </location>
</feature>
<keyword evidence="8" id="KW-1185">Reference proteome</keyword>
<feature type="transmembrane region" description="Helical" evidence="6">
    <location>
        <begin position="270"/>
        <end position="290"/>
    </location>
</feature>
<evidence type="ECO:0000313" key="7">
    <source>
        <dbReference type="EMBL" id="MFC0214046.1"/>
    </source>
</evidence>
<dbReference type="NCBIfam" id="TIGR02872">
    <property type="entry name" value="spore_ytvI"/>
    <property type="match status" value="1"/>
</dbReference>
<dbReference type="Pfam" id="PF01594">
    <property type="entry name" value="AI-2E_transport"/>
    <property type="match status" value="1"/>
</dbReference>
<sequence>MSLRTMVLLGLALLVLYGMFTVGLPFLLALMTAIFLEPVHRLLIQRVKVNRFIAATIVCTCFTLTALLAAYLLGTKIVAEVIRFWKDIPQHIADARTYIDNATEQTRLFYNSLPPETADMLRGTIESGLLHLTDSLTEFITGISAYFLGIAYSIPNFFIFLVVYVIALYLYAYSLPMLHSGFIALFEEGSRDKVADVLDNLRLAIFGFLRAQLILSMLTYLVCFVGLMMLDADYPLAIAVLVSVAEFIPIVGTAMIFVPWAGYQFLNGNSGLGIAILVLFFVIALFRRIVEPKILSDSVGISSLAALISVYIGFELAGVVGIFLGPVIVIIYQAMRRVGLLNIGIKLD</sequence>
<keyword evidence="3 6" id="KW-0812">Transmembrane</keyword>
<dbReference type="InterPro" id="IPR014227">
    <property type="entry name" value="YtvI-like"/>
</dbReference>
<reference evidence="7 8" key="1">
    <citation type="submission" date="2024-09" db="EMBL/GenBank/DDBJ databases">
        <authorList>
            <person name="Sun Q."/>
            <person name="Mori K."/>
        </authorList>
    </citation>
    <scope>NUCLEOTIDE SEQUENCE [LARGE SCALE GENOMIC DNA]</scope>
    <source>
        <strain evidence="7 8">CCM 7759</strain>
    </source>
</reference>
<dbReference type="RefSeq" id="WP_377471385.1">
    <property type="nucleotide sequence ID" value="NZ_JBHLWN010000068.1"/>
</dbReference>
<dbReference type="PANTHER" id="PTHR21716:SF68">
    <property type="entry name" value="TRANSPORT PROTEIN YTVI-RELATED"/>
    <property type="match status" value="1"/>
</dbReference>
<proteinExistence type="inferred from homology"/>
<comment type="similarity">
    <text evidence="2">Belongs to the autoinducer-2 exporter (AI-2E) (TC 2.A.86) family.</text>
</comment>
<comment type="caution">
    <text evidence="7">The sequence shown here is derived from an EMBL/GenBank/DDBJ whole genome shotgun (WGS) entry which is preliminary data.</text>
</comment>
<evidence type="ECO:0000256" key="4">
    <source>
        <dbReference type="ARBA" id="ARBA00022989"/>
    </source>
</evidence>
<comment type="subcellular location">
    <subcellularLocation>
        <location evidence="1">Membrane</location>
        <topology evidence="1">Multi-pass membrane protein</topology>
    </subcellularLocation>
</comment>
<feature type="transmembrane region" description="Helical" evidence="6">
    <location>
        <begin position="6"/>
        <end position="31"/>
    </location>
</feature>
<evidence type="ECO:0000256" key="3">
    <source>
        <dbReference type="ARBA" id="ARBA00022692"/>
    </source>
</evidence>
<feature type="transmembrane region" description="Helical" evidence="6">
    <location>
        <begin position="52"/>
        <end position="73"/>
    </location>
</feature>
<evidence type="ECO:0000256" key="5">
    <source>
        <dbReference type="ARBA" id="ARBA00023136"/>
    </source>
</evidence>
<accession>A0ABV6DN18</accession>
<dbReference type="Proteomes" id="UP001589776">
    <property type="component" value="Unassembled WGS sequence"/>
</dbReference>
<protein>
    <submittedName>
        <fullName evidence="7">Sporulation integral membrane protein YtvI</fullName>
    </submittedName>
</protein>
<dbReference type="EMBL" id="JBHLWN010000068">
    <property type="protein sequence ID" value="MFC0214046.1"/>
    <property type="molecule type" value="Genomic_DNA"/>
</dbReference>
<keyword evidence="5 6" id="KW-0472">Membrane</keyword>
<evidence type="ECO:0000256" key="1">
    <source>
        <dbReference type="ARBA" id="ARBA00004141"/>
    </source>
</evidence>
<feature type="transmembrane region" description="Helical" evidence="6">
    <location>
        <begin position="211"/>
        <end position="230"/>
    </location>
</feature>
<evidence type="ECO:0000313" key="8">
    <source>
        <dbReference type="Proteomes" id="UP001589776"/>
    </source>
</evidence>
<keyword evidence="4 6" id="KW-1133">Transmembrane helix</keyword>
<feature type="transmembrane region" description="Helical" evidence="6">
    <location>
        <begin position="145"/>
        <end position="171"/>
    </location>
</feature>
<evidence type="ECO:0000256" key="6">
    <source>
        <dbReference type="SAM" id="Phobius"/>
    </source>
</evidence>
<dbReference type="PANTHER" id="PTHR21716">
    <property type="entry name" value="TRANSMEMBRANE PROTEIN"/>
    <property type="match status" value="1"/>
</dbReference>
<feature type="transmembrane region" description="Helical" evidence="6">
    <location>
        <begin position="310"/>
        <end position="332"/>
    </location>
</feature>
<dbReference type="InterPro" id="IPR002549">
    <property type="entry name" value="AI-2E-like"/>
</dbReference>